<evidence type="ECO:0000313" key="3">
    <source>
        <dbReference type="Proteomes" id="UP000564677"/>
    </source>
</evidence>
<accession>A0A7X5UWW9</accession>
<name>A0A7X5UWW9_9SPHN</name>
<dbReference type="AlphaFoldDB" id="A0A7X5UWW9"/>
<organism evidence="2 3">
    <name type="scientific">Sphingomonas leidyi</name>
    <dbReference type="NCBI Taxonomy" id="68569"/>
    <lineage>
        <taxon>Bacteria</taxon>
        <taxon>Pseudomonadati</taxon>
        <taxon>Pseudomonadota</taxon>
        <taxon>Alphaproteobacteria</taxon>
        <taxon>Sphingomonadales</taxon>
        <taxon>Sphingomonadaceae</taxon>
        <taxon>Sphingomonas</taxon>
    </lineage>
</organism>
<proteinExistence type="predicted"/>
<feature type="region of interest" description="Disordered" evidence="1">
    <location>
        <begin position="1"/>
        <end position="41"/>
    </location>
</feature>
<comment type="caution">
    <text evidence="2">The sequence shown here is derived from an EMBL/GenBank/DDBJ whole genome shotgun (WGS) entry which is preliminary data.</text>
</comment>
<evidence type="ECO:0000256" key="1">
    <source>
        <dbReference type="SAM" id="MobiDB-lite"/>
    </source>
</evidence>
<dbReference type="RefSeq" id="WP_279589383.1">
    <property type="nucleotide sequence ID" value="NZ_JAASQV010000001.1"/>
</dbReference>
<dbReference type="Proteomes" id="UP000564677">
    <property type="component" value="Unassembled WGS sequence"/>
</dbReference>
<keyword evidence="3" id="KW-1185">Reference proteome</keyword>
<dbReference type="EMBL" id="JAASQV010000001">
    <property type="protein sequence ID" value="NIJ63727.1"/>
    <property type="molecule type" value="Genomic_DNA"/>
</dbReference>
<reference evidence="2 3" key="1">
    <citation type="submission" date="2020-03" db="EMBL/GenBank/DDBJ databases">
        <title>Genomic Encyclopedia of Type Strains, Phase IV (KMG-IV): sequencing the most valuable type-strain genomes for metagenomic binning, comparative biology and taxonomic classification.</title>
        <authorList>
            <person name="Goeker M."/>
        </authorList>
    </citation>
    <scope>NUCLEOTIDE SEQUENCE [LARGE SCALE GENOMIC DNA]</scope>
    <source>
        <strain evidence="2 3">DSM 4733</strain>
    </source>
</reference>
<sequence length="41" mass="4328">MPAGADPRGGWTPAPARATLPPPAKENRMIPAPFRVARHPA</sequence>
<protein>
    <submittedName>
        <fullName evidence="2">Uncharacterized protein</fullName>
    </submittedName>
</protein>
<gene>
    <name evidence="2" type="ORF">FHR20_000658</name>
</gene>
<evidence type="ECO:0000313" key="2">
    <source>
        <dbReference type="EMBL" id="NIJ63727.1"/>
    </source>
</evidence>